<dbReference type="Proteomes" id="UP000785679">
    <property type="component" value="Unassembled WGS sequence"/>
</dbReference>
<keyword evidence="2" id="KW-1185">Reference proteome</keyword>
<protein>
    <submittedName>
        <fullName evidence="1">Uncharacterized protein</fullName>
    </submittedName>
</protein>
<name>A0A8J8NGW2_HALGN</name>
<accession>A0A8J8NGW2</accession>
<reference evidence="1" key="1">
    <citation type="submission" date="2019-06" db="EMBL/GenBank/DDBJ databases">
        <authorList>
            <person name="Zheng W."/>
        </authorList>
    </citation>
    <scope>NUCLEOTIDE SEQUENCE</scope>
    <source>
        <strain evidence="1">QDHG01</strain>
    </source>
</reference>
<gene>
    <name evidence="1" type="ORF">FGO68_gene13213</name>
</gene>
<comment type="caution">
    <text evidence="1">The sequence shown here is derived from an EMBL/GenBank/DDBJ whole genome shotgun (WGS) entry which is preliminary data.</text>
</comment>
<sequence>MKEKTRLIKLHISNPIAFVVEVLMNKISQLFPYYSIQLFLGNSHKIHVQPLIQTLPQVLEFDNGSHLRLPIELLNKIPRVNIIIKSIAFNVKLEGTGKLGNNTWLQYCFKFECPDEYQIPYFTLKYYNFVDINQCNFKVFTDDGNIQSAKALFLVLQRYSKNPKGIMHFEFIEKYDLNRFQKDFKEVQGNFRFSLLSFKDSLPEYCKYKEVRVQILRFDLANEIDTSSTRFIVEERLVLRIASPLKCIFNLLDCIVTLPDYLLISVTNDQLIPNLISVLLFIQEKKKDLKELIVKICSFQDNLIDQHMNLYSTIGSFTKLEKLTISVPFDTLAWLGSIKTIMKECIFLRKIQIGIVKNPEKCQSDDMEIQTLSQANQQLMNAVICRQRHCKFKINYQI</sequence>
<evidence type="ECO:0000313" key="2">
    <source>
        <dbReference type="Proteomes" id="UP000785679"/>
    </source>
</evidence>
<dbReference type="AlphaFoldDB" id="A0A8J8NGW2"/>
<dbReference type="EMBL" id="RRYP01016969">
    <property type="protein sequence ID" value="TNV74459.1"/>
    <property type="molecule type" value="Genomic_DNA"/>
</dbReference>
<organism evidence="1 2">
    <name type="scientific">Halteria grandinella</name>
    <dbReference type="NCBI Taxonomy" id="5974"/>
    <lineage>
        <taxon>Eukaryota</taxon>
        <taxon>Sar</taxon>
        <taxon>Alveolata</taxon>
        <taxon>Ciliophora</taxon>
        <taxon>Intramacronucleata</taxon>
        <taxon>Spirotrichea</taxon>
        <taxon>Stichotrichia</taxon>
        <taxon>Sporadotrichida</taxon>
        <taxon>Halteriidae</taxon>
        <taxon>Halteria</taxon>
    </lineage>
</organism>
<proteinExistence type="predicted"/>
<evidence type="ECO:0000313" key="1">
    <source>
        <dbReference type="EMBL" id="TNV74459.1"/>
    </source>
</evidence>